<comment type="subcellular location">
    <subcellularLocation>
        <location evidence="1">Membrane</location>
        <topology evidence="1">Multi-pass membrane protein</topology>
    </subcellularLocation>
</comment>
<organism evidence="7 8">
    <name type="scientific">Adonisia turfae CCMR0081</name>
    <dbReference type="NCBI Taxonomy" id="2292702"/>
    <lineage>
        <taxon>Bacteria</taxon>
        <taxon>Bacillati</taxon>
        <taxon>Cyanobacteriota</taxon>
        <taxon>Adonisia</taxon>
        <taxon>Adonisia turfae</taxon>
    </lineage>
</organism>
<feature type="transmembrane region" description="Helical" evidence="5">
    <location>
        <begin position="26"/>
        <end position="45"/>
    </location>
</feature>
<keyword evidence="7" id="KW-0436">Ligase</keyword>
<dbReference type="GO" id="GO:0016020">
    <property type="term" value="C:membrane"/>
    <property type="evidence" value="ECO:0007669"/>
    <property type="project" value="UniProtKB-SubCell"/>
</dbReference>
<gene>
    <name evidence="7" type="ORF">DXZ20_01590</name>
</gene>
<feature type="transmembrane region" description="Helical" evidence="5">
    <location>
        <begin position="262"/>
        <end position="281"/>
    </location>
</feature>
<evidence type="ECO:0000256" key="1">
    <source>
        <dbReference type="ARBA" id="ARBA00004141"/>
    </source>
</evidence>
<dbReference type="InterPro" id="IPR007016">
    <property type="entry name" value="O-antigen_ligase-rel_domated"/>
</dbReference>
<protein>
    <submittedName>
        <fullName evidence="7">O-antigen ligase family protein</fullName>
    </submittedName>
</protein>
<evidence type="ECO:0000256" key="2">
    <source>
        <dbReference type="ARBA" id="ARBA00022692"/>
    </source>
</evidence>
<keyword evidence="8" id="KW-1185">Reference proteome</keyword>
<dbReference type="Pfam" id="PF04932">
    <property type="entry name" value="Wzy_C"/>
    <property type="match status" value="1"/>
</dbReference>
<keyword evidence="2 5" id="KW-0812">Transmembrane</keyword>
<dbReference type="PANTHER" id="PTHR37422">
    <property type="entry name" value="TEICHURONIC ACID BIOSYNTHESIS PROTEIN TUAE"/>
    <property type="match status" value="1"/>
</dbReference>
<evidence type="ECO:0000256" key="4">
    <source>
        <dbReference type="ARBA" id="ARBA00023136"/>
    </source>
</evidence>
<evidence type="ECO:0000259" key="6">
    <source>
        <dbReference type="Pfam" id="PF04932"/>
    </source>
</evidence>
<keyword evidence="4 5" id="KW-0472">Membrane</keyword>
<evidence type="ECO:0000313" key="7">
    <source>
        <dbReference type="EMBL" id="NEZ54410.1"/>
    </source>
</evidence>
<feature type="transmembrane region" description="Helical" evidence="5">
    <location>
        <begin position="151"/>
        <end position="170"/>
    </location>
</feature>
<evidence type="ECO:0000256" key="5">
    <source>
        <dbReference type="SAM" id="Phobius"/>
    </source>
</evidence>
<feature type="transmembrane region" description="Helical" evidence="5">
    <location>
        <begin position="216"/>
        <end position="232"/>
    </location>
</feature>
<dbReference type="Proteomes" id="UP000481033">
    <property type="component" value="Unassembled WGS sequence"/>
</dbReference>
<dbReference type="EMBL" id="QXHD01000003">
    <property type="protein sequence ID" value="NEZ54410.1"/>
    <property type="molecule type" value="Genomic_DNA"/>
</dbReference>
<sequence>MLIWFRVSRLIISLSSIKIIKRAFELREYIFSGFSIIFFTNLLRLNSLFRSSEGELGSSSYGSNFLAPINSLIQHTIFLIVIILVVSHWQEITRVFVRSIFLWGLIILILCSFLWSPLPDITQRSSLALFQTYLFGVYFASRFTLEEQLRILFFSLSITGISSLLFSLAFPRNAIEAGVHAGAWRGPFEQKNLFARLMVLGSTVCLAITPKNNKERYIILGALALFIVSVILTASKTALGLVILLIVLKQFYKVCWWKGTKAIPFLLTLFLITACFILFIVGNYESLITSAGRDPTLSGRTIIWSALIDKIQERPWLGYGYMGFWSGLDGESAYIAKAYGTTYVPPHSHNGFFELILAFGLWGVLLFGFSLLSITRRAIISARLNQTSEGLWPLLYVSFILFYNQTESTLIEHNSIFWVIYVGLAFSRFISHNDTFNQLGNQKNQTLVHEFTELS</sequence>
<proteinExistence type="predicted"/>
<dbReference type="AlphaFoldDB" id="A0A6M0RET7"/>
<dbReference type="PANTHER" id="PTHR37422:SF17">
    <property type="entry name" value="O-ANTIGEN LIGASE"/>
    <property type="match status" value="1"/>
</dbReference>
<feature type="transmembrane region" description="Helical" evidence="5">
    <location>
        <begin position="65"/>
        <end position="86"/>
    </location>
</feature>
<dbReference type="GO" id="GO:0016874">
    <property type="term" value="F:ligase activity"/>
    <property type="evidence" value="ECO:0007669"/>
    <property type="project" value="UniProtKB-KW"/>
</dbReference>
<name>A0A6M0RET7_9CYAN</name>
<comment type="caution">
    <text evidence="7">The sequence shown here is derived from an EMBL/GenBank/DDBJ whole genome shotgun (WGS) entry which is preliminary data.</text>
</comment>
<evidence type="ECO:0000256" key="3">
    <source>
        <dbReference type="ARBA" id="ARBA00022989"/>
    </source>
</evidence>
<reference evidence="7 8" key="1">
    <citation type="journal article" date="2020" name="Microb. Ecol.">
        <title>Ecogenomics of the Marine Benthic Filamentous Cyanobacterium Adonisia.</title>
        <authorList>
            <person name="Walter J.M."/>
            <person name="Coutinho F.H."/>
            <person name="Leomil L."/>
            <person name="Hargreaves P.I."/>
            <person name="Campeao M.E."/>
            <person name="Vieira V.V."/>
            <person name="Silva B.S."/>
            <person name="Fistarol G.O."/>
            <person name="Salomon P.S."/>
            <person name="Sawabe T."/>
            <person name="Mino S."/>
            <person name="Hosokawa M."/>
            <person name="Miyashita H."/>
            <person name="Maruyama F."/>
            <person name="van Verk M.C."/>
            <person name="Dutilh B.E."/>
            <person name="Thompson C.C."/>
            <person name="Thompson F.L."/>
        </authorList>
    </citation>
    <scope>NUCLEOTIDE SEQUENCE [LARGE SCALE GENOMIC DNA]</scope>
    <source>
        <strain evidence="7 8">CCMR0081</strain>
    </source>
</reference>
<keyword evidence="3 5" id="KW-1133">Transmembrane helix</keyword>
<feature type="transmembrane region" description="Helical" evidence="5">
    <location>
        <begin position="193"/>
        <end position="209"/>
    </location>
</feature>
<feature type="transmembrane region" description="Helical" evidence="5">
    <location>
        <begin position="95"/>
        <end position="115"/>
    </location>
</feature>
<feature type="transmembrane region" description="Helical" evidence="5">
    <location>
        <begin position="121"/>
        <end position="139"/>
    </location>
</feature>
<feature type="transmembrane region" description="Helical" evidence="5">
    <location>
        <begin position="352"/>
        <end position="372"/>
    </location>
</feature>
<dbReference type="InterPro" id="IPR051533">
    <property type="entry name" value="WaaL-like"/>
</dbReference>
<evidence type="ECO:0000313" key="8">
    <source>
        <dbReference type="Proteomes" id="UP000481033"/>
    </source>
</evidence>
<accession>A0A6M0RET7</accession>
<feature type="domain" description="O-antigen ligase-related" evidence="6">
    <location>
        <begin position="222"/>
        <end position="367"/>
    </location>
</feature>